<accession>A0A2X4TVD2</accession>
<dbReference type="Pfam" id="PF13625">
    <property type="entry name" value="Helicase_C_3"/>
    <property type="match status" value="1"/>
</dbReference>
<evidence type="ECO:0000313" key="2">
    <source>
        <dbReference type="EMBL" id="SQI30961.1"/>
    </source>
</evidence>
<evidence type="ECO:0000313" key="3">
    <source>
        <dbReference type="Proteomes" id="UP000249091"/>
    </source>
</evidence>
<proteinExistence type="predicted"/>
<dbReference type="PROSITE" id="PS52050">
    <property type="entry name" value="WYL"/>
    <property type="match status" value="1"/>
</dbReference>
<organism evidence="2 3">
    <name type="scientific">Rhodococcus coprophilus</name>
    <dbReference type="NCBI Taxonomy" id="38310"/>
    <lineage>
        <taxon>Bacteria</taxon>
        <taxon>Bacillati</taxon>
        <taxon>Actinomycetota</taxon>
        <taxon>Actinomycetes</taxon>
        <taxon>Mycobacteriales</taxon>
        <taxon>Nocardiaceae</taxon>
        <taxon>Rhodococcus</taxon>
    </lineage>
</organism>
<protein>
    <recommendedName>
        <fullName evidence="1">Helicase XPB/Ssl2 N-terminal domain-containing protein</fullName>
    </recommendedName>
</protein>
<dbReference type="KEGG" id="rcr:NCTC10994_01822"/>
<sequence>MTSTTPAPDTAPDSLARWLSSRRDTELAAALHARPDLVVPPPATMAVLASRAQQRASVFRAADDLTTADFGIIAALARLGAVEAAVSRSELLGVLDGRIPVKSTDRILGKLRGLLLVWGPPESLRLVPAAVDTVPWRIGRTGDSDLPSREELEVMLDELEPAQRGILDTLARTSPVGRTRDAAPGTPEDRPVQKLLAAGLLLRVDDETVELPHRVGQALRGDAPFDPGSLTPPRAPKAVRALPDVNATAGGAALELLRHCEDLLSTLSRQPAPVLKAGGLGVRELHRLAKTVGIDDQHAALLVEVLSAAGLLARGIPDPPPPGDIDDHWAPTTSADAWLTAPTAHRWAVLAGAWLQTPRRPWMAGRRDQGDKPIAALSDEVKSTTAVRDRHLLLEVLADVPGSAPGIAEIRATAAWRRPRWAGRFDLDSVTETIREATALALVAHGSLSSAGKALLHGGDAESEIAAALPEPVDYVLVQADLTIVAPGPLVPELSDRMSLVADIESAGAASVYRISDASVRRALDAGVSAGDLHALFAAHSRTPVPQALTYLIDDVARRHGRLRAGVASSFVRADDPALLAEVLSAPVAATLALRAVAPTVAISQAPLAEVLSELRAAGFAPAGEDSSGAVVDLRPRGARVTVPRTRARYAGPTPPNDEQLATLVRTLRAGDRTESASSGASARGDGSRTGGAATLALLQLALHAHRSITLGYVDAQGVATRRIVDPVAVGGGQLEAFDPATGSVRSFVLHRVTSVALVD</sequence>
<dbReference type="Proteomes" id="UP000249091">
    <property type="component" value="Chromosome 1"/>
</dbReference>
<gene>
    <name evidence="2" type="ORF">NCTC10994_01822</name>
</gene>
<name>A0A2X4TVD2_9NOCA</name>
<dbReference type="EMBL" id="LS483468">
    <property type="protein sequence ID" value="SQI30961.1"/>
    <property type="molecule type" value="Genomic_DNA"/>
</dbReference>
<keyword evidence="3" id="KW-1185">Reference proteome</keyword>
<reference evidence="2 3" key="1">
    <citation type="submission" date="2018-06" db="EMBL/GenBank/DDBJ databases">
        <authorList>
            <consortium name="Pathogen Informatics"/>
            <person name="Doyle S."/>
        </authorList>
    </citation>
    <scope>NUCLEOTIDE SEQUENCE [LARGE SCALE GENOMIC DNA]</scope>
    <source>
        <strain evidence="2 3">NCTC10994</strain>
    </source>
</reference>
<feature type="domain" description="Helicase XPB/Ssl2 N-terminal" evidence="1">
    <location>
        <begin position="476"/>
        <end position="597"/>
    </location>
</feature>
<evidence type="ECO:0000259" key="1">
    <source>
        <dbReference type="Pfam" id="PF13625"/>
    </source>
</evidence>
<dbReference type="AlphaFoldDB" id="A0A2X4TVD2"/>
<dbReference type="STRING" id="1219011.GCA_001895045_02915"/>
<dbReference type="InterPro" id="IPR032830">
    <property type="entry name" value="XPB/Ssl2_N"/>
</dbReference>
<dbReference type="RefSeq" id="WP_072701753.1">
    <property type="nucleotide sequence ID" value="NZ_JAFBBL010000001.1"/>
</dbReference>